<feature type="domain" description="Peptidase S8/S53" evidence="4">
    <location>
        <begin position="4"/>
        <end position="48"/>
    </location>
</feature>
<dbReference type="AlphaFoldDB" id="A0A803NBN1"/>
<dbReference type="GO" id="GO:0004252">
    <property type="term" value="F:serine-type endopeptidase activity"/>
    <property type="evidence" value="ECO:0007669"/>
    <property type="project" value="InterPro"/>
</dbReference>
<dbReference type="Pfam" id="PF00082">
    <property type="entry name" value="Peptidase_S8"/>
    <property type="match status" value="2"/>
</dbReference>
<reference evidence="5" key="1">
    <citation type="journal article" date="2017" name="Nature">
        <title>The genome of Chenopodium quinoa.</title>
        <authorList>
            <person name="Jarvis D.E."/>
            <person name="Ho Y.S."/>
            <person name="Lightfoot D.J."/>
            <person name="Schmoeckel S.M."/>
            <person name="Li B."/>
            <person name="Borm T.J.A."/>
            <person name="Ohyanagi H."/>
            <person name="Mineta K."/>
            <person name="Michell C.T."/>
            <person name="Saber N."/>
            <person name="Kharbatia N.M."/>
            <person name="Rupper R.R."/>
            <person name="Sharp A.R."/>
            <person name="Dally N."/>
            <person name="Boughton B.A."/>
            <person name="Woo Y.H."/>
            <person name="Gao G."/>
            <person name="Schijlen E.G.W.M."/>
            <person name="Guo X."/>
            <person name="Momin A.A."/>
            <person name="Negrao S."/>
            <person name="Al-Babili S."/>
            <person name="Gehring C."/>
            <person name="Roessner U."/>
            <person name="Jung C."/>
            <person name="Murphy K."/>
            <person name="Arold S.T."/>
            <person name="Gojobori T."/>
            <person name="van der Linden C.G."/>
            <person name="van Loo E.N."/>
            <person name="Jellen E.N."/>
            <person name="Maughan P.J."/>
            <person name="Tester M."/>
        </authorList>
    </citation>
    <scope>NUCLEOTIDE SEQUENCE [LARGE SCALE GENOMIC DNA]</scope>
    <source>
        <strain evidence="5">cv. PI 614886</strain>
    </source>
</reference>
<proteinExistence type="inferred from homology"/>
<evidence type="ECO:0000313" key="6">
    <source>
        <dbReference type="Proteomes" id="UP000596660"/>
    </source>
</evidence>
<reference evidence="5" key="2">
    <citation type="submission" date="2021-03" db="UniProtKB">
        <authorList>
            <consortium name="EnsemblPlants"/>
        </authorList>
    </citation>
    <scope>IDENTIFICATION</scope>
</reference>
<dbReference type="InterPro" id="IPR000209">
    <property type="entry name" value="Peptidase_S8/S53_dom"/>
</dbReference>
<organism evidence="5 6">
    <name type="scientific">Chenopodium quinoa</name>
    <name type="common">Quinoa</name>
    <dbReference type="NCBI Taxonomy" id="63459"/>
    <lineage>
        <taxon>Eukaryota</taxon>
        <taxon>Viridiplantae</taxon>
        <taxon>Streptophyta</taxon>
        <taxon>Embryophyta</taxon>
        <taxon>Tracheophyta</taxon>
        <taxon>Spermatophyta</taxon>
        <taxon>Magnoliopsida</taxon>
        <taxon>eudicotyledons</taxon>
        <taxon>Gunneridae</taxon>
        <taxon>Pentapetalae</taxon>
        <taxon>Caryophyllales</taxon>
        <taxon>Chenopodiaceae</taxon>
        <taxon>Chenopodioideae</taxon>
        <taxon>Atripliceae</taxon>
        <taxon>Chenopodium</taxon>
    </lineage>
</organism>
<evidence type="ECO:0000313" key="5">
    <source>
        <dbReference type="EnsemblPlants" id="AUR62043472-RA:cds"/>
    </source>
</evidence>
<dbReference type="InterPro" id="IPR036852">
    <property type="entry name" value="Peptidase_S8/S53_dom_sf"/>
</dbReference>
<evidence type="ECO:0000256" key="2">
    <source>
        <dbReference type="ARBA" id="ARBA00022729"/>
    </source>
</evidence>
<dbReference type="SUPFAM" id="SSF52743">
    <property type="entry name" value="Subtilisin-like"/>
    <property type="match status" value="2"/>
</dbReference>
<dbReference type="GO" id="GO:0006508">
    <property type="term" value="P:proteolysis"/>
    <property type="evidence" value="ECO:0007669"/>
    <property type="project" value="InterPro"/>
</dbReference>
<sequence length="365" mass="39401">MLTKTSMATPHVTGIAALIKKQHPDWSTTAIKSAIMTTASNNNATSPLDNEGMPIRDSDKISDANPFAYGHTGRATLNRMRQWILGMWLEIQSFSDDESYGSIPKKLKEACDNKQDMTFKCNSEKLSPRDDKHGHGTHTLSTAKGNIVPFASWGGLANGTAKGMAPKRGSDDIDMMAAIDDDVDIINYSQGYSSSSGYFDDAAGIATFHAMKNGILTIAGAGNSGPNPGIVGNNYPWVLSVGASTTDRVFSAHVLLGKHQKLKVLTDELVTSSDEKTPLLNLCGRNTEESNQSSSGYAEVVFFALVEGLIDDKLISDSEQLKKFLKDLGEKKNGNLVKGACYMFKCCRELTLFSLGSVMHSLLVA</sequence>
<comment type="similarity">
    <text evidence="1 3">Belongs to the peptidase S8 family.</text>
</comment>
<feature type="domain" description="Peptidase S8/S53" evidence="4">
    <location>
        <begin position="111"/>
        <end position="275"/>
    </location>
</feature>
<dbReference type="Proteomes" id="UP000596660">
    <property type="component" value="Unplaced"/>
</dbReference>
<dbReference type="PANTHER" id="PTHR10795">
    <property type="entry name" value="PROPROTEIN CONVERTASE SUBTILISIN/KEXIN"/>
    <property type="match status" value="1"/>
</dbReference>
<dbReference type="Gene3D" id="3.40.50.200">
    <property type="entry name" value="Peptidase S8/S53 domain"/>
    <property type="match status" value="2"/>
</dbReference>
<dbReference type="Gene3D" id="3.50.30.30">
    <property type="match status" value="1"/>
</dbReference>
<protein>
    <recommendedName>
        <fullName evidence="4">Peptidase S8/S53 domain-containing protein</fullName>
    </recommendedName>
</protein>
<dbReference type="PROSITE" id="PS51892">
    <property type="entry name" value="SUBTILASE"/>
    <property type="match status" value="1"/>
</dbReference>
<dbReference type="Gramene" id="AUR62043472-RA">
    <property type="protein sequence ID" value="AUR62043472-RA:cds"/>
    <property type="gene ID" value="AUR62043472"/>
</dbReference>
<name>A0A803NBN1_CHEQI</name>
<evidence type="ECO:0000256" key="3">
    <source>
        <dbReference type="PROSITE-ProRule" id="PRU01240"/>
    </source>
</evidence>
<dbReference type="EnsemblPlants" id="AUR62043472-RA">
    <property type="protein sequence ID" value="AUR62043472-RA:cds"/>
    <property type="gene ID" value="AUR62043472"/>
</dbReference>
<evidence type="ECO:0000256" key="1">
    <source>
        <dbReference type="ARBA" id="ARBA00011073"/>
    </source>
</evidence>
<accession>A0A803NBN1</accession>
<keyword evidence="6" id="KW-1185">Reference proteome</keyword>
<dbReference type="InterPro" id="IPR045051">
    <property type="entry name" value="SBT"/>
</dbReference>
<keyword evidence="2" id="KW-0732">Signal</keyword>
<comment type="caution">
    <text evidence="3">Lacks conserved residue(s) required for the propagation of feature annotation.</text>
</comment>
<evidence type="ECO:0000259" key="4">
    <source>
        <dbReference type="Pfam" id="PF00082"/>
    </source>
</evidence>